<evidence type="ECO:0000313" key="2">
    <source>
        <dbReference type="EMBL" id="KAK1922222.1"/>
    </source>
</evidence>
<feature type="compositionally biased region" description="Polar residues" evidence="1">
    <location>
        <begin position="886"/>
        <end position="895"/>
    </location>
</feature>
<feature type="compositionally biased region" description="Pro residues" evidence="1">
    <location>
        <begin position="739"/>
        <end position="755"/>
    </location>
</feature>
<reference evidence="2" key="1">
    <citation type="submission" date="2023-02" db="EMBL/GenBank/DDBJ databases">
        <title>Identification and recombinant expression of a fungal hydrolase from Papiliotrema laurentii that hydrolyzes apple cutin and clears colloidal polyester polyurethane.</title>
        <authorList>
            <consortium name="DOE Joint Genome Institute"/>
            <person name="Roman V.A."/>
            <person name="Bojanowski C."/>
            <person name="Crable B.R."/>
            <person name="Wagner D.N."/>
            <person name="Hung C.S."/>
            <person name="Nadeau L.J."/>
            <person name="Schratz L."/>
            <person name="Haridas S."/>
            <person name="Pangilinan J."/>
            <person name="Lipzen A."/>
            <person name="Na H."/>
            <person name="Yan M."/>
            <person name="Ng V."/>
            <person name="Grigoriev I.V."/>
            <person name="Spatafora J.W."/>
            <person name="Barlow D."/>
            <person name="Biffinger J."/>
            <person name="Kelley-Loughnane N."/>
            <person name="Varaljay V.A."/>
            <person name="Crookes-Goodson W.J."/>
        </authorList>
    </citation>
    <scope>NUCLEOTIDE SEQUENCE</scope>
    <source>
        <strain evidence="2">5307AH</strain>
    </source>
</reference>
<proteinExistence type="predicted"/>
<dbReference type="GO" id="GO:0005886">
    <property type="term" value="C:plasma membrane"/>
    <property type="evidence" value="ECO:0007669"/>
    <property type="project" value="TreeGrafter"/>
</dbReference>
<feature type="compositionally biased region" description="Basic and acidic residues" evidence="1">
    <location>
        <begin position="841"/>
        <end position="853"/>
    </location>
</feature>
<dbReference type="Proteomes" id="UP001182556">
    <property type="component" value="Unassembled WGS sequence"/>
</dbReference>
<feature type="region of interest" description="Disordered" evidence="1">
    <location>
        <begin position="253"/>
        <end position="276"/>
    </location>
</feature>
<feature type="compositionally biased region" description="Polar residues" evidence="1">
    <location>
        <begin position="798"/>
        <end position="808"/>
    </location>
</feature>
<accession>A0AAD9CVI0</accession>
<dbReference type="InterPro" id="IPR027267">
    <property type="entry name" value="AH/BAR_dom_sf"/>
</dbReference>
<dbReference type="PANTHER" id="PTHR31962:SF1">
    <property type="entry name" value="SPHINGOLIPID LONG CHAIN BASE-RESPONSIVE PROTEIN PIL1"/>
    <property type="match status" value="1"/>
</dbReference>
<feature type="compositionally biased region" description="Low complexity" evidence="1">
    <location>
        <begin position="1021"/>
        <end position="1034"/>
    </location>
</feature>
<feature type="region of interest" description="Disordered" evidence="1">
    <location>
        <begin position="328"/>
        <end position="1043"/>
    </location>
</feature>
<feature type="compositionally biased region" description="Polar residues" evidence="1">
    <location>
        <begin position="354"/>
        <end position="376"/>
    </location>
</feature>
<dbReference type="GO" id="GO:0070941">
    <property type="term" value="P:eisosome assembly"/>
    <property type="evidence" value="ECO:0007669"/>
    <property type="project" value="TreeGrafter"/>
</dbReference>
<dbReference type="InterPro" id="IPR028245">
    <property type="entry name" value="PIL1/LSP1"/>
</dbReference>
<feature type="compositionally biased region" description="Basic and acidic residues" evidence="1">
    <location>
        <begin position="403"/>
        <end position="418"/>
    </location>
</feature>
<feature type="compositionally biased region" description="Low complexity" evidence="1">
    <location>
        <begin position="588"/>
        <end position="607"/>
    </location>
</feature>
<keyword evidence="3" id="KW-1185">Reference proteome</keyword>
<dbReference type="Gene3D" id="1.20.1270.60">
    <property type="entry name" value="Arfaptin homology (AH) domain/BAR domain"/>
    <property type="match status" value="1"/>
</dbReference>
<organism evidence="2 3">
    <name type="scientific">Papiliotrema laurentii</name>
    <name type="common">Cryptococcus laurentii</name>
    <dbReference type="NCBI Taxonomy" id="5418"/>
    <lineage>
        <taxon>Eukaryota</taxon>
        <taxon>Fungi</taxon>
        <taxon>Dikarya</taxon>
        <taxon>Basidiomycota</taxon>
        <taxon>Agaricomycotina</taxon>
        <taxon>Tremellomycetes</taxon>
        <taxon>Tremellales</taxon>
        <taxon>Rhynchogastremaceae</taxon>
        <taxon>Papiliotrema</taxon>
    </lineage>
</organism>
<feature type="compositionally biased region" description="Polar residues" evidence="1">
    <location>
        <begin position="678"/>
        <end position="700"/>
    </location>
</feature>
<feature type="compositionally biased region" description="Low complexity" evidence="1">
    <location>
        <begin position="435"/>
        <end position="456"/>
    </location>
</feature>
<feature type="compositionally biased region" description="Polar residues" evidence="1">
    <location>
        <begin position="467"/>
        <end position="477"/>
    </location>
</feature>
<dbReference type="PANTHER" id="PTHR31962">
    <property type="entry name" value="SPHINGOLIPID LONG CHAIN BASE-RESPONSIVE PROTEIN PIL1"/>
    <property type="match status" value="1"/>
</dbReference>
<sequence>MDALRPGHAHRSSSDRLLNNYLDSQKHLSTSLLTLLSHSHSSTSSLLAYVTSSPGVIQPIRRGVRHAAFEGPLSASLINNPEAHLDDDHTNFETQGWSAYIASLDAFRKDLKQIHLLEEELSRVKRDREILVTRLIKTTKSRPTKSDLSAIASGYRSETVHSSRVSLSSVGSNVSSASKEGKRAGKLAEAQAELLGCEEHLRGLEVRIEHERNKVMMRGLEDRFRAMEAVGRMWVGQAQRGLEDLEKASELPPDAYELDSNPSLAPSQSASQIAYEDSAHRGHVPFPKMGHPLRGPGSIAGSIVEEEEGSSDDENQGNLVVHENRPGSRVSAVHNASPTAPKKPSPLGVPSVVSRGQSSAFSPNGLNSDLGTSNYRSGGRRAASDIGLPAYRSPTARHPLRRTFSDDNDGRAGSDRSSVRSFSPRKKKGFFASIGRFFKGSGKSRSGRSSPPYGSGTTKGGWHTRTDANIQRSTSMYGSGRGRRGDDSSSDEETGNFVSVSNNRGQGTWSVDNVGKVDSRSPSRASNKRHSNLPVASGLIPAPTRAGMKRESSQSTITGINSRSGAATPTPGNLNGGPATLSRSNTLKSGVSVASAKSSGTAKTGGTAKKKTRPNGAISRSTSLTGQPAGEGRTIMSLVDASGPVMPDVPKAPKSQVTPQLELPKAPGSSLVPAASLTAPQANGTLPKSVSSPGQLTRSPSAKKVTPKDESPATARSTTPLPPSRTLAPPLKSALRPTSPTPSSPLAPPIDPPKPMFSISAPGPIELPQEEPAPIRMPAPAQKEGKTETENGMPPVNKSRNSYSSATAASDAGSVYESAVEDGGLDGGADESSGSEDEADLDKYQVVDNERVKRLGINVGPPSIERIPSSNRYAEEEHDEDDADGSVTSTDTATHASPRKGDAASILPHSPAQVPGTTSVTSDGVARRKSVRMAVPDSPGPNSPVDMKTPEANNKPLPSPEVKHEAQDWNTRIGRMREDTSEESDHDEGYLKARKGLLRNSGKWEAVSDGGKEKKSKRRSIAGSVKSVGSIGKKSSTKKQVAA</sequence>
<evidence type="ECO:0000256" key="1">
    <source>
        <dbReference type="SAM" id="MobiDB-lite"/>
    </source>
</evidence>
<dbReference type="AlphaFoldDB" id="A0AAD9CVI0"/>
<feature type="compositionally biased region" description="Polar residues" evidence="1">
    <location>
        <begin position="553"/>
        <end position="573"/>
    </location>
</feature>
<protein>
    <submittedName>
        <fullName evidence="2">Uncharacterized protein</fullName>
    </submittedName>
</protein>
<evidence type="ECO:0000313" key="3">
    <source>
        <dbReference type="Proteomes" id="UP001182556"/>
    </source>
</evidence>
<dbReference type="GO" id="GO:0036286">
    <property type="term" value="C:eisosome filament"/>
    <property type="evidence" value="ECO:0007669"/>
    <property type="project" value="TreeGrafter"/>
</dbReference>
<name>A0AAD9CVI0_PAPLA</name>
<feature type="compositionally biased region" description="Polar residues" evidence="1">
    <location>
        <begin position="260"/>
        <end position="272"/>
    </location>
</feature>
<dbReference type="EMBL" id="JAODAN010000009">
    <property type="protein sequence ID" value="KAK1922222.1"/>
    <property type="molecule type" value="Genomic_DNA"/>
</dbReference>
<comment type="caution">
    <text evidence="2">The sequence shown here is derived from an EMBL/GenBank/DDBJ whole genome shotgun (WGS) entry which is preliminary data.</text>
</comment>
<feature type="compositionally biased region" description="Polar residues" evidence="1">
    <location>
        <begin position="496"/>
        <end position="511"/>
    </location>
</feature>
<gene>
    <name evidence="2" type="ORF">DB88DRAFT_536268</name>
</gene>
<dbReference type="GO" id="GO:0006897">
    <property type="term" value="P:endocytosis"/>
    <property type="evidence" value="ECO:0007669"/>
    <property type="project" value="TreeGrafter"/>
</dbReference>
<dbReference type="GO" id="GO:0008289">
    <property type="term" value="F:lipid binding"/>
    <property type="evidence" value="ECO:0007669"/>
    <property type="project" value="TreeGrafter"/>
</dbReference>